<reference evidence="2 3" key="1">
    <citation type="journal article" date="2014" name="Genome Biol. Evol.">
        <title>The secreted proteins of Achlya hypogyna and Thraustotheca clavata identify the ancestral oomycete secretome and reveal gene acquisitions by horizontal gene transfer.</title>
        <authorList>
            <person name="Misner I."/>
            <person name="Blouin N."/>
            <person name="Leonard G."/>
            <person name="Richards T.A."/>
            <person name="Lane C.E."/>
        </authorList>
    </citation>
    <scope>NUCLEOTIDE SEQUENCE [LARGE SCALE GENOMIC DNA]</scope>
    <source>
        <strain evidence="2 3">ATCC 48635</strain>
    </source>
</reference>
<name>A0A1V9ZJZ1_ACHHY</name>
<dbReference type="Gene3D" id="3.30.900.10">
    <property type="entry name" value="HORMA domain"/>
    <property type="match status" value="1"/>
</dbReference>
<dbReference type="OrthoDB" id="21254at2759"/>
<dbReference type="Proteomes" id="UP000243579">
    <property type="component" value="Unassembled WGS sequence"/>
</dbReference>
<dbReference type="SUPFAM" id="SSF56019">
    <property type="entry name" value="The spindle assembly checkpoint protein mad2"/>
    <property type="match status" value="1"/>
</dbReference>
<dbReference type="PANTHER" id="PTHR11842:SF10">
    <property type="entry name" value="MITOTIC SPINDLE ASSEMBLY CHECKPOINT PROTEIN MAD2B"/>
    <property type="match status" value="1"/>
</dbReference>
<gene>
    <name evidence="2" type="ORF">ACHHYP_08937</name>
</gene>
<dbReference type="InterPro" id="IPR045091">
    <property type="entry name" value="Mad2-like"/>
</dbReference>
<comment type="caution">
    <text evidence="2">The sequence shown here is derived from an EMBL/GenBank/DDBJ whole genome shotgun (WGS) entry which is preliminary data.</text>
</comment>
<dbReference type="EMBL" id="JNBR01000088">
    <property type="protein sequence ID" value="OQR98251.1"/>
    <property type="molecule type" value="Genomic_DNA"/>
</dbReference>
<dbReference type="PANTHER" id="PTHR11842">
    <property type="entry name" value="MITOTIC SPINDLE ASSEMBLY CHECKPOINT PROTEIN MAD2"/>
    <property type="match status" value="1"/>
</dbReference>
<evidence type="ECO:0000259" key="1">
    <source>
        <dbReference type="PROSITE" id="PS50815"/>
    </source>
</evidence>
<accession>A0A1V9ZJZ1</accession>
<sequence>MSQQTALAELLLEFLEAGIHEFIYGWQIYPKELFELCQKYDVPVHACRHPLLSAYIETMLQSCKPWILDGRVDKISIAVLAATGQLLDTCVFEVGVNVNWRAEIPVTSLEEAFRRSLVQISSAPSLVVAPAGDPFTKSFRLYLDTLEASGSPETLVPANGTENSWVTTHDEAAPMEGSLFPIASTVPTLPLRLNVYVIHAPPFSLQARRDQPTETP</sequence>
<evidence type="ECO:0000313" key="3">
    <source>
        <dbReference type="Proteomes" id="UP000243579"/>
    </source>
</evidence>
<dbReference type="STRING" id="1202772.A0A1V9ZJZ1"/>
<evidence type="ECO:0000313" key="2">
    <source>
        <dbReference type="EMBL" id="OQR98251.1"/>
    </source>
</evidence>
<protein>
    <recommendedName>
        <fullName evidence="1">HORMA domain-containing protein</fullName>
    </recommendedName>
</protein>
<organism evidence="2 3">
    <name type="scientific">Achlya hypogyna</name>
    <name type="common">Oomycete</name>
    <name type="synonym">Protoachlya hypogyna</name>
    <dbReference type="NCBI Taxonomy" id="1202772"/>
    <lineage>
        <taxon>Eukaryota</taxon>
        <taxon>Sar</taxon>
        <taxon>Stramenopiles</taxon>
        <taxon>Oomycota</taxon>
        <taxon>Saprolegniomycetes</taxon>
        <taxon>Saprolegniales</taxon>
        <taxon>Achlyaceae</taxon>
        <taxon>Achlya</taxon>
    </lineage>
</organism>
<dbReference type="PROSITE" id="PS50815">
    <property type="entry name" value="HORMA"/>
    <property type="match status" value="1"/>
</dbReference>
<dbReference type="AlphaFoldDB" id="A0A1V9ZJZ1"/>
<dbReference type="InterPro" id="IPR003511">
    <property type="entry name" value="HORMA_dom"/>
</dbReference>
<dbReference type="InterPro" id="IPR036570">
    <property type="entry name" value="HORMA_dom_sf"/>
</dbReference>
<dbReference type="GO" id="GO:0016035">
    <property type="term" value="C:zeta DNA polymerase complex"/>
    <property type="evidence" value="ECO:0007669"/>
    <property type="project" value="TreeGrafter"/>
</dbReference>
<feature type="domain" description="HORMA" evidence="1">
    <location>
        <begin position="5"/>
        <end position="197"/>
    </location>
</feature>
<keyword evidence="3" id="KW-1185">Reference proteome</keyword>
<proteinExistence type="predicted"/>